<keyword evidence="4 12" id="KW-0132">Cell division</keyword>
<dbReference type="NCBIfam" id="NF006873">
    <property type="entry name" value="PRK09369.1"/>
    <property type="match status" value="1"/>
</dbReference>
<keyword evidence="5 12" id="KW-0808">Transferase</keyword>
<dbReference type="PANTHER" id="PTHR43783">
    <property type="entry name" value="UDP-N-ACETYLGLUCOSAMINE 1-CARBOXYVINYLTRANSFERASE"/>
    <property type="match status" value="1"/>
</dbReference>
<keyword evidence="3 12" id="KW-0963">Cytoplasm</keyword>
<comment type="caution">
    <text evidence="14">The sequence shown here is derived from an EMBL/GenBank/DDBJ whole genome shotgun (WGS) entry which is preliminary data.</text>
</comment>
<gene>
    <name evidence="12" type="primary">murA</name>
    <name evidence="14" type="ORF">IO98_09900</name>
</gene>
<feature type="active site" description="Proton donor" evidence="12">
    <location>
        <position position="116"/>
    </location>
</feature>
<dbReference type="GO" id="GO:0019277">
    <property type="term" value="P:UDP-N-acetylgalactosamine biosynthetic process"/>
    <property type="evidence" value="ECO:0007669"/>
    <property type="project" value="InterPro"/>
</dbReference>
<dbReference type="Gene3D" id="3.65.10.10">
    <property type="entry name" value="Enolpyruvate transferase domain"/>
    <property type="match status" value="2"/>
</dbReference>
<dbReference type="NCBIfam" id="TIGR01072">
    <property type="entry name" value="murA"/>
    <property type="match status" value="1"/>
</dbReference>
<proteinExistence type="inferred from homology"/>
<comment type="similarity">
    <text evidence="10 12">Belongs to the EPSP synthase family. MurA subfamily.</text>
</comment>
<evidence type="ECO:0000256" key="6">
    <source>
        <dbReference type="ARBA" id="ARBA00022960"/>
    </source>
</evidence>
<keyword evidence="12" id="KW-0670">Pyruvate</keyword>
<comment type="subcellular location">
    <subcellularLocation>
        <location evidence="1 12">Cytoplasm</location>
    </subcellularLocation>
</comment>
<dbReference type="InterPro" id="IPR005750">
    <property type="entry name" value="UDP_GlcNAc_COvinyl_MurA"/>
</dbReference>
<feature type="binding site" evidence="12">
    <location>
        <position position="92"/>
    </location>
    <ligand>
        <name>UDP-N-acetyl-alpha-D-glucosamine</name>
        <dbReference type="ChEBI" id="CHEBI:57705"/>
    </ligand>
</feature>
<dbReference type="Pfam" id="PF00275">
    <property type="entry name" value="EPSP_synthase"/>
    <property type="match status" value="1"/>
</dbReference>
<feature type="binding site" evidence="12">
    <location>
        <position position="304"/>
    </location>
    <ligand>
        <name>UDP-N-acetyl-alpha-D-glucosamine</name>
        <dbReference type="ChEBI" id="CHEBI:57705"/>
    </ligand>
</feature>
<evidence type="ECO:0000256" key="12">
    <source>
        <dbReference type="HAMAP-Rule" id="MF_00111"/>
    </source>
</evidence>
<evidence type="ECO:0000256" key="9">
    <source>
        <dbReference type="ARBA" id="ARBA00023316"/>
    </source>
</evidence>
<dbReference type="EMBL" id="JPME01000012">
    <property type="protein sequence ID" value="KEZ90263.1"/>
    <property type="molecule type" value="Genomic_DNA"/>
</dbReference>
<dbReference type="CDD" id="cd01555">
    <property type="entry name" value="UdpNAET"/>
    <property type="match status" value="1"/>
</dbReference>
<feature type="binding site" evidence="12">
    <location>
        <position position="326"/>
    </location>
    <ligand>
        <name>UDP-N-acetyl-alpha-D-glucosamine</name>
        <dbReference type="ChEBI" id="CHEBI:57705"/>
    </ligand>
</feature>
<evidence type="ECO:0000256" key="1">
    <source>
        <dbReference type="ARBA" id="ARBA00004496"/>
    </source>
</evidence>
<evidence type="ECO:0000313" key="14">
    <source>
        <dbReference type="EMBL" id="KEZ90263.1"/>
    </source>
</evidence>
<comment type="catalytic activity">
    <reaction evidence="11 12">
        <text>phosphoenolpyruvate + UDP-N-acetyl-alpha-D-glucosamine = UDP-N-acetyl-3-O-(1-carboxyvinyl)-alpha-D-glucosamine + phosphate</text>
        <dbReference type="Rhea" id="RHEA:18681"/>
        <dbReference type="ChEBI" id="CHEBI:43474"/>
        <dbReference type="ChEBI" id="CHEBI:57705"/>
        <dbReference type="ChEBI" id="CHEBI:58702"/>
        <dbReference type="ChEBI" id="CHEBI:68483"/>
        <dbReference type="EC" id="2.5.1.7"/>
    </reaction>
</comment>
<name>A0A084JMS9_9FIRM</name>
<feature type="binding site" evidence="12">
    <location>
        <begin position="22"/>
        <end position="23"/>
    </location>
    <ligand>
        <name>phosphoenolpyruvate</name>
        <dbReference type="ChEBI" id="CHEBI:58702"/>
    </ligand>
</feature>
<reference evidence="14 15" key="1">
    <citation type="submission" date="2014-07" db="EMBL/GenBank/DDBJ databases">
        <title>Draft genome of Clostridium celerecrescens 152B isolated from sediments associated with methane hydrate from Krishna Godavari basin.</title>
        <authorList>
            <person name="Honkalas V.S."/>
            <person name="Dabir A.P."/>
            <person name="Arora P."/>
            <person name="Dhakephalkar P.K."/>
        </authorList>
    </citation>
    <scope>NUCLEOTIDE SEQUENCE [LARGE SCALE GENOMIC DNA]</scope>
    <source>
        <strain evidence="14 15">152B</strain>
    </source>
</reference>
<dbReference type="PANTHER" id="PTHR43783:SF1">
    <property type="entry name" value="UDP-N-ACETYLGLUCOSAMINE 1-CARBOXYVINYLTRANSFERASE"/>
    <property type="match status" value="1"/>
</dbReference>
<keyword evidence="8 12" id="KW-0131">Cell cycle</keyword>
<organism evidence="14 15">
    <name type="scientific">Lacrimispora celerecrescens</name>
    <dbReference type="NCBI Taxonomy" id="29354"/>
    <lineage>
        <taxon>Bacteria</taxon>
        <taxon>Bacillati</taxon>
        <taxon>Bacillota</taxon>
        <taxon>Clostridia</taxon>
        <taxon>Lachnospirales</taxon>
        <taxon>Lachnospiraceae</taxon>
        <taxon>Lacrimispora</taxon>
    </lineage>
</organism>
<accession>A0A084JMS9</accession>
<dbReference type="GO" id="GO:0008360">
    <property type="term" value="P:regulation of cell shape"/>
    <property type="evidence" value="ECO:0007669"/>
    <property type="project" value="UniProtKB-KW"/>
</dbReference>
<feature type="modified residue" description="2-(S-cysteinyl)pyruvic acid O-phosphothioketal" evidence="12">
    <location>
        <position position="116"/>
    </location>
</feature>
<dbReference type="AlphaFoldDB" id="A0A084JMS9"/>
<feature type="binding site" evidence="12">
    <location>
        <begin position="121"/>
        <end position="125"/>
    </location>
    <ligand>
        <name>UDP-N-acetyl-alpha-D-glucosamine</name>
        <dbReference type="ChEBI" id="CHEBI:57705"/>
    </ligand>
</feature>
<evidence type="ECO:0000256" key="7">
    <source>
        <dbReference type="ARBA" id="ARBA00022984"/>
    </source>
</evidence>
<dbReference type="HAMAP" id="MF_00111">
    <property type="entry name" value="MurA"/>
    <property type="match status" value="1"/>
</dbReference>
<dbReference type="InterPro" id="IPR036968">
    <property type="entry name" value="Enolpyruvate_Tfrase_sf"/>
</dbReference>
<keyword evidence="9 12" id="KW-0961">Cell wall biogenesis/degradation</keyword>
<evidence type="ECO:0000256" key="2">
    <source>
        <dbReference type="ARBA" id="ARBA00004752"/>
    </source>
</evidence>
<feature type="domain" description="Enolpyruvate transferase" evidence="13">
    <location>
        <begin position="7"/>
        <end position="404"/>
    </location>
</feature>
<sequence>MSVIQVQGLRSLKGEIKIQGSKNAVLPMMAAAVLHKGTTVIHNVPRIQDVFCMLGILEHIGCICRFDGHTLTIDARDLTQAEIPEEYIKSMRSSIMLSGSLLGRTGNAVTSFPGGCSIGERPIDLHLSAFRELGAIIEEQGDKLMVSANRLMGSHIYFPFPSVGATENALMAAVYAQGITVIHGAAKEPEIITLCEFLNNMGANIHGTGTSRLTVTGVRELCDSEFTVAGDRIVAGTYLMAVMAAEGDIVLQGIQPGHMASAISLADRMGAELKRYENCLEVSMSGRPDCIDVITEPYPGFPTDLQSQLMAVMASAKGTGRIKETIFEGRFGTAKELHKLGADIIIEGKQAVIHGLFPLKGNRVTATDLRGGAALVVAGLACEGVTEIHECHHIERGYEDICRDLSSLGAAIRGME</sequence>
<dbReference type="Proteomes" id="UP000028525">
    <property type="component" value="Unassembled WGS sequence"/>
</dbReference>
<keyword evidence="15" id="KW-1185">Reference proteome</keyword>
<dbReference type="GO" id="GO:0071555">
    <property type="term" value="P:cell wall organization"/>
    <property type="evidence" value="ECO:0007669"/>
    <property type="project" value="UniProtKB-KW"/>
</dbReference>
<dbReference type="GO" id="GO:0008760">
    <property type="term" value="F:UDP-N-acetylglucosamine 1-carboxyvinyltransferase activity"/>
    <property type="evidence" value="ECO:0007669"/>
    <property type="project" value="UniProtKB-UniRule"/>
</dbReference>
<dbReference type="GO" id="GO:0005737">
    <property type="term" value="C:cytoplasm"/>
    <property type="evidence" value="ECO:0007669"/>
    <property type="project" value="UniProtKB-SubCell"/>
</dbReference>
<dbReference type="OrthoDB" id="9803760at2"/>
<comment type="caution">
    <text evidence="12">Lacks conserved residue(s) required for the propagation of feature annotation.</text>
</comment>
<dbReference type="GO" id="GO:0051301">
    <property type="term" value="P:cell division"/>
    <property type="evidence" value="ECO:0007669"/>
    <property type="project" value="UniProtKB-KW"/>
</dbReference>
<comment type="pathway">
    <text evidence="2 12">Cell wall biogenesis; peptidoglycan biosynthesis.</text>
</comment>
<dbReference type="SUPFAM" id="SSF55205">
    <property type="entry name" value="EPT/RTPC-like"/>
    <property type="match status" value="1"/>
</dbReference>
<evidence type="ECO:0000313" key="15">
    <source>
        <dbReference type="Proteomes" id="UP000028525"/>
    </source>
</evidence>
<dbReference type="InterPro" id="IPR001986">
    <property type="entry name" value="Enolpyruvate_Tfrase_dom"/>
</dbReference>
<dbReference type="UniPathway" id="UPA00219"/>
<evidence type="ECO:0000256" key="10">
    <source>
        <dbReference type="ARBA" id="ARBA00038367"/>
    </source>
</evidence>
<evidence type="ECO:0000256" key="11">
    <source>
        <dbReference type="ARBA" id="ARBA00047527"/>
    </source>
</evidence>
<dbReference type="InterPro" id="IPR050068">
    <property type="entry name" value="MurA_subfamily"/>
</dbReference>
<dbReference type="STRING" id="29354.IO98_09900"/>
<evidence type="ECO:0000256" key="3">
    <source>
        <dbReference type="ARBA" id="ARBA00022490"/>
    </source>
</evidence>
<keyword evidence="7 12" id="KW-0573">Peptidoglycan synthesis</keyword>
<dbReference type="GO" id="GO:0009252">
    <property type="term" value="P:peptidoglycan biosynthetic process"/>
    <property type="evidence" value="ECO:0007669"/>
    <property type="project" value="UniProtKB-UniRule"/>
</dbReference>
<keyword evidence="6 12" id="KW-0133">Cell shape</keyword>
<dbReference type="RefSeq" id="WP_038280580.1">
    <property type="nucleotide sequence ID" value="NZ_JPME01000012.1"/>
</dbReference>
<dbReference type="InterPro" id="IPR013792">
    <property type="entry name" value="RNA3'P_cycl/enolpyr_Trfase_a/b"/>
</dbReference>
<evidence type="ECO:0000256" key="4">
    <source>
        <dbReference type="ARBA" id="ARBA00022618"/>
    </source>
</evidence>
<evidence type="ECO:0000256" key="5">
    <source>
        <dbReference type="ARBA" id="ARBA00022679"/>
    </source>
</evidence>
<evidence type="ECO:0000259" key="13">
    <source>
        <dbReference type="Pfam" id="PF00275"/>
    </source>
</evidence>
<dbReference type="EC" id="2.5.1.7" evidence="12"/>
<protein>
    <recommendedName>
        <fullName evidence="12">UDP-N-acetylglucosamine 1-carboxyvinyltransferase</fullName>
        <ecNumber evidence="12">2.5.1.7</ecNumber>
    </recommendedName>
    <alternativeName>
        <fullName evidence="12">Enoylpyruvate transferase</fullName>
    </alternativeName>
    <alternativeName>
        <fullName evidence="12">UDP-N-acetylglucosamine enolpyruvyl transferase</fullName>
        <shortName evidence="12">EPT</shortName>
    </alternativeName>
</protein>
<comment type="function">
    <text evidence="12">Cell wall formation. Adds enolpyruvyl to UDP-N-acetylglucosamine.</text>
</comment>
<evidence type="ECO:0000256" key="8">
    <source>
        <dbReference type="ARBA" id="ARBA00023306"/>
    </source>
</evidence>